<evidence type="ECO:0000256" key="1">
    <source>
        <dbReference type="ARBA" id="ARBA00023125"/>
    </source>
</evidence>
<comment type="subunit">
    <text evidence="3">Homodimer. Interacts with LigD.</text>
</comment>
<dbReference type="SMART" id="SM00559">
    <property type="entry name" value="Ku78"/>
    <property type="match status" value="1"/>
</dbReference>
<dbReference type="PANTHER" id="PTHR41251">
    <property type="entry name" value="NON-HOMOLOGOUS END JOINING PROTEIN KU"/>
    <property type="match status" value="1"/>
</dbReference>
<evidence type="ECO:0000313" key="7">
    <source>
        <dbReference type="Proteomes" id="UP001056035"/>
    </source>
</evidence>
<dbReference type="EMBL" id="CP098502">
    <property type="protein sequence ID" value="UTI66581.1"/>
    <property type="molecule type" value="Genomic_DNA"/>
</dbReference>
<name>A0ABY5DY21_9ACTN</name>
<keyword evidence="7" id="KW-1185">Reference proteome</keyword>
<keyword evidence="1 3" id="KW-0238">DNA-binding</keyword>
<feature type="domain" description="Ku" evidence="5">
    <location>
        <begin position="53"/>
        <end position="181"/>
    </location>
</feature>
<dbReference type="Pfam" id="PF02735">
    <property type="entry name" value="Ku"/>
    <property type="match status" value="1"/>
</dbReference>
<dbReference type="RefSeq" id="WP_254573250.1">
    <property type="nucleotide sequence ID" value="NZ_CP098502.1"/>
</dbReference>
<dbReference type="PIRSF" id="PIRSF006493">
    <property type="entry name" value="Prok_Ku"/>
    <property type="match status" value="1"/>
</dbReference>
<feature type="compositionally biased region" description="Basic residues" evidence="4">
    <location>
        <begin position="301"/>
        <end position="310"/>
    </location>
</feature>
<sequence length="310" mass="33430">MARAIWTGAISFGLVSIPVKLYAAVQSKSVKFNQLDGADHQRIQMKRVNAATGEEVPFARVVKGYELSTDRYVVIEPGELEAIDPKKTKTIDIDRFVDLGEIDPIHFDHAYYLAPAPGGAKPYRLLVDAMAETGKVAVATVVIRSKEQLVALRPIGPVMAMTTMVFPDEVVDPATLDDIPDASDVSSTDRELAMARQLVESLSEPFEPDAYRDTYRAQILELIERKANGEVVTVETPEADEAAPAPDLMAALKASLDAVRGGDAGDGPAPKPKAAAKPRRRTTASTEKKTPGGSRKPAAAKAKRTPARKD</sequence>
<evidence type="ECO:0000259" key="5">
    <source>
        <dbReference type="SMART" id="SM00559"/>
    </source>
</evidence>
<dbReference type="InterPro" id="IPR016194">
    <property type="entry name" value="SPOC-like_C_dom_sf"/>
</dbReference>
<keyword evidence="3" id="KW-0227">DNA damage</keyword>
<organism evidence="6 7">
    <name type="scientific">Paraconexibacter antarcticus</name>
    <dbReference type="NCBI Taxonomy" id="2949664"/>
    <lineage>
        <taxon>Bacteria</taxon>
        <taxon>Bacillati</taxon>
        <taxon>Actinomycetota</taxon>
        <taxon>Thermoleophilia</taxon>
        <taxon>Solirubrobacterales</taxon>
        <taxon>Paraconexibacteraceae</taxon>
        <taxon>Paraconexibacter</taxon>
    </lineage>
</organism>
<gene>
    <name evidence="3" type="primary">ku</name>
    <name evidence="6" type="ORF">NBH00_10305</name>
</gene>
<dbReference type="PANTHER" id="PTHR41251:SF1">
    <property type="entry name" value="NON-HOMOLOGOUS END JOINING PROTEIN KU"/>
    <property type="match status" value="1"/>
</dbReference>
<feature type="region of interest" description="Disordered" evidence="4">
    <location>
        <begin position="259"/>
        <end position="310"/>
    </location>
</feature>
<dbReference type="HAMAP" id="MF_01875">
    <property type="entry name" value="Prokaryotic_Ku"/>
    <property type="match status" value="1"/>
</dbReference>
<comment type="similarity">
    <text evidence="3">Belongs to the prokaryotic Ku family.</text>
</comment>
<keyword evidence="3" id="KW-0234">DNA repair</keyword>
<reference evidence="6 7" key="1">
    <citation type="submission" date="2022-06" db="EMBL/GenBank/DDBJ databases">
        <title>Paraconexibacter antarcticus.</title>
        <authorList>
            <person name="Kim C.S."/>
        </authorList>
    </citation>
    <scope>NUCLEOTIDE SEQUENCE [LARGE SCALE GENOMIC DNA]</scope>
    <source>
        <strain evidence="6 7">02-257</strain>
    </source>
</reference>
<feature type="compositionally biased region" description="Low complexity" evidence="4">
    <location>
        <begin position="259"/>
        <end position="273"/>
    </location>
</feature>
<proteinExistence type="inferred from homology"/>
<dbReference type="InterPro" id="IPR009187">
    <property type="entry name" value="Prok_Ku"/>
</dbReference>
<protein>
    <recommendedName>
        <fullName evidence="3">Non-homologous end joining protein Ku</fullName>
    </recommendedName>
</protein>
<dbReference type="Gene3D" id="2.40.290.10">
    <property type="match status" value="1"/>
</dbReference>
<evidence type="ECO:0000256" key="4">
    <source>
        <dbReference type="SAM" id="MobiDB-lite"/>
    </source>
</evidence>
<comment type="function">
    <text evidence="3">With LigD forms a non-homologous end joining (NHEJ) DNA repair enzyme, which repairs dsDNA breaks with reduced fidelity. Binds linear dsDNA with 5'- and 3'- overhangs but not closed circular dsDNA nor ssDNA. Recruits and stimulates the ligase activity of LigD.</text>
</comment>
<evidence type="ECO:0000256" key="3">
    <source>
        <dbReference type="HAMAP-Rule" id="MF_01875"/>
    </source>
</evidence>
<dbReference type="InterPro" id="IPR006164">
    <property type="entry name" value="DNA_bd_Ku70/Ku80"/>
</dbReference>
<evidence type="ECO:0000256" key="2">
    <source>
        <dbReference type="ARBA" id="ARBA00023172"/>
    </source>
</evidence>
<dbReference type="Proteomes" id="UP001056035">
    <property type="component" value="Chromosome"/>
</dbReference>
<dbReference type="CDD" id="cd00789">
    <property type="entry name" value="KU_like"/>
    <property type="match status" value="1"/>
</dbReference>
<accession>A0ABY5DY21</accession>
<keyword evidence="2 3" id="KW-0233">DNA recombination</keyword>
<dbReference type="NCBIfam" id="TIGR02772">
    <property type="entry name" value="Ku_bact"/>
    <property type="match status" value="1"/>
</dbReference>
<evidence type="ECO:0000313" key="6">
    <source>
        <dbReference type="EMBL" id="UTI66581.1"/>
    </source>
</evidence>
<dbReference type="SUPFAM" id="SSF100939">
    <property type="entry name" value="SPOC domain-like"/>
    <property type="match status" value="1"/>
</dbReference>